<sequence length="70" mass="7505">MRYYAVYDTDGNIATILGQPDHAPPLRPTGHHLAELAVPEGVIEPVDPGNLMTLLEIAASNRGETSARPN</sequence>
<organism evidence="1 2">
    <name type="scientific">Nocardia amamiensis</name>
    <dbReference type="NCBI Taxonomy" id="404578"/>
    <lineage>
        <taxon>Bacteria</taxon>
        <taxon>Bacillati</taxon>
        <taxon>Actinomycetota</taxon>
        <taxon>Actinomycetes</taxon>
        <taxon>Mycobacteriales</taxon>
        <taxon>Nocardiaceae</taxon>
        <taxon>Nocardia</taxon>
    </lineage>
</organism>
<dbReference type="EMBL" id="JADLQX010000001">
    <property type="protein sequence ID" value="MBF6296198.1"/>
    <property type="molecule type" value="Genomic_DNA"/>
</dbReference>
<dbReference type="Proteomes" id="UP000702209">
    <property type="component" value="Unassembled WGS sequence"/>
</dbReference>
<name>A0ABS0CHW0_9NOCA</name>
<dbReference type="RefSeq" id="WP_067477076.1">
    <property type="nucleotide sequence ID" value="NZ_JADLQX010000001.1"/>
</dbReference>
<protein>
    <submittedName>
        <fullName evidence="1">Uncharacterized protein</fullName>
    </submittedName>
</protein>
<comment type="caution">
    <text evidence="1">The sequence shown here is derived from an EMBL/GenBank/DDBJ whole genome shotgun (WGS) entry which is preliminary data.</text>
</comment>
<evidence type="ECO:0000313" key="2">
    <source>
        <dbReference type="Proteomes" id="UP000702209"/>
    </source>
</evidence>
<reference evidence="1 2" key="1">
    <citation type="submission" date="2020-10" db="EMBL/GenBank/DDBJ databases">
        <title>Identification of Nocardia species via Next-generation sequencing and recognition of intraspecies genetic diversity.</title>
        <authorList>
            <person name="Li P."/>
            <person name="Li P."/>
            <person name="Lu B."/>
        </authorList>
    </citation>
    <scope>NUCLEOTIDE SEQUENCE [LARGE SCALE GENOMIC DNA]</scope>
    <source>
        <strain evidence="1 2">BJ06-0157</strain>
    </source>
</reference>
<proteinExistence type="predicted"/>
<evidence type="ECO:0000313" key="1">
    <source>
        <dbReference type="EMBL" id="MBF6296198.1"/>
    </source>
</evidence>
<gene>
    <name evidence="1" type="ORF">IU459_01415</name>
</gene>
<keyword evidence="2" id="KW-1185">Reference proteome</keyword>
<accession>A0ABS0CHW0</accession>